<evidence type="ECO:0000256" key="7">
    <source>
        <dbReference type="RuleBase" id="RU363032"/>
    </source>
</evidence>
<feature type="transmembrane region" description="Helical" evidence="7">
    <location>
        <begin position="105"/>
        <end position="126"/>
    </location>
</feature>
<comment type="similarity">
    <text evidence="7">Belongs to the binding-protein-dependent transport system permease family.</text>
</comment>
<evidence type="ECO:0000256" key="4">
    <source>
        <dbReference type="ARBA" id="ARBA00022692"/>
    </source>
</evidence>
<organism evidence="10 11">
    <name type="scientific">Phormidesmis priestleyi Ana</name>
    <dbReference type="NCBI Taxonomy" id="1666911"/>
    <lineage>
        <taxon>Bacteria</taxon>
        <taxon>Bacillati</taxon>
        <taxon>Cyanobacteriota</taxon>
        <taxon>Cyanophyceae</taxon>
        <taxon>Leptolyngbyales</taxon>
        <taxon>Leptolyngbyaceae</taxon>
        <taxon>Phormidesmis</taxon>
    </lineage>
</organism>
<proteinExistence type="inferred from homology"/>
<dbReference type="AlphaFoldDB" id="A0A0P7YZD4"/>
<evidence type="ECO:0000256" key="3">
    <source>
        <dbReference type="ARBA" id="ARBA00022475"/>
    </source>
</evidence>
<sequence>MILMTLIANAPNRSPKGSPNGSPKSSPKSSLKAWRQNNRRQQTITAIAIGSIFLLGIIVSPWFLGESGLTTVLTDRNQPPSWAHLFGTDWLGRDMLRRSLHGLSLSLRVGLLAASISAVIGTGLGLAAGTFGGWVDAVIIWIVDVFFSLPHLVLLILIAFAVGGGTQGVIIAVALTHWTSLARVIRAEVLQLSNADYVQLSRHLGKPSLWIARHHMVPHIVPQLLVGLILLFPHAILHEAALSFVGIGLSPHLPAIGIILAESMRHLSTGYWWLGVMPGVLLLISVKAFDWLGENVRSLLDPKTSQE</sequence>
<evidence type="ECO:0000256" key="8">
    <source>
        <dbReference type="SAM" id="MobiDB-lite"/>
    </source>
</evidence>
<dbReference type="SUPFAM" id="SSF161098">
    <property type="entry name" value="MetI-like"/>
    <property type="match status" value="1"/>
</dbReference>
<feature type="domain" description="ABC transmembrane type-1" evidence="9">
    <location>
        <begin position="103"/>
        <end position="293"/>
    </location>
</feature>
<keyword evidence="5 7" id="KW-1133">Transmembrane helix</keyword>
<keyword evidence="2 7" id="KW-0813">Transport</keyword>
<evidence type="ECO:0000256" key="1">
    <source>
        <dbReference type="ARBA" id="ARBA00004651"/>
    </source>
</evidence>
<evidence type="ECO:0000256" key="6">
    <source>
        <dbReference type="ARBA" id="ARBA00023136"/>
    </source>
</evidence>
<reference evidence="10 11" key="1">
    <citation type="submission" date="2015-09" db="EMBL/GenBank/DDBJ databases">
        <title>Identification and resolution of microdiversity through metagenomic sequencing of parallel consortia.</title>
        <authorList>
            <person name="Nelson W.C."/>
            <person name="Romine M.F."/>
            <person name="Lindemann S.R."/>
        </authorList>
    </citation>
    <scope>NUCLEOTIDE SEQUENCE [LARGE SCALE GENOMIC DNA]</scope>
    <source>
        <strain evidence="10">Ana</strain>
    </source>
</reference>
<feature type="transmembrane region" description="Helical" evidence="7">
    <location>
        <begin position="216"/>
        <end position="236"/>
    </location>
</feature>
<feature type="transmembrane region" description="Helical" evidence="7">
    <location>
        <begin position="242"/>
        <end position="261"/>
    </location>
</feature>
<keyword evidence="3" id="KW-1003">Cell membrane</keyword>
<evidence type="ECO:0000313" key="10">
    <source>
        <dbReference type="EMBL" id="KPQ36711.1"/>
    </source>
</evidence>
<dbReference type="STRING" id="1666911.HLUCCA11_04295"/>
<feature type="transmembrane region" description="Helical" evidence="7">
    <location>
        <begin position="138"/>
        <end position="162"/>
    </location>
</feature>
<evidence type="ECO:0000313" key="11">
    <source>
        <dbReference type="Proteomes" id="UP000050465"/>
    </source>
</evidence>
<dbReference type="Pfam" id="PF00528">
    <property type="entry name" value="BPD_transp_1"/>
    <property type="match status" value="1"/>
</dbReference>
<feature type="transmembrane region" description="Helical" evidence="7">
    <location>
        <begin position="270"/>
        <end position="289"/>
    </location>
</feature>
<dbReference type="GO" id="GO:0055085">
    <property type="term" value="P:transmembrane transport"/>
    <property type="evidence" value="ECO:0007669"/>
    <property type="project" value="InterPro"/>
</dbReference>
<dbReference type="PANTHER" id="PTHR43386:SF23">
    <property type="entry name" value="ABC TRANSPORTER"/>
    <property type="match status" value="1"/>
</dbReference>
<dbReference type="InterPro" id="IPR050366">
    <property type="entry name" value="BP-dependent_transpt_permease"/>
</dbReference>
<protein>
    <submittedName>
        <fullName evidence="10">Peptide/nickel transport system permease protein</fullName>
    </submittedName>
</protein>
<dbReference type="GO" id="GO:0005886">
    <property type="term" value="C:plasma membrane"/>
    <property type="evidence" value="ECO:0007669"/>
    <property type="project" value="UniProtKB-SubCell"/>
</dbReference>
<dbReference type="InterPro" id="IPR035906">
    <property type="entry name" value="MetI-like_sf"/>
</dbReference>
<dbReference type="InterPro" id="IPR000515">
    <property type="entry name" value="MetI-like"/>
</dbReference>
<dbReference type="PANTHER" id="PTHR43386">
    <property type="entry name" value="OLIGOPEPTIDE TRANSPORT SYSTEM PERMEASE PROTEIN APPC"/>
    <property type="match status" value="1"/>
</dbReference>
<keyword evidence="6 7" id="KW-0472">Membrane</keyword>
<dbReference type="Gene3D" id="1.10.3720.10">
    <property type="entry name" value="MetI-like"/>
    <property type="match status" value="1"/>
</dbReference>
<comment type="caution">
    <text evidence="10">The sequence shown here is derived from an EMBL/GenBank/DDBJ whole genome shotgun (WGS) entry which is preliminary data.</text>
</comment>
<dbReference type="PATRIC" id="fig|1666911.3.peg.2860"/>
<evidence type="ECO:0000259" key="9">
    <source>
        <dbReference type="PROSITE" id="PS50928"/>
    </source>
</evidence>
<dbReference type="EMBL" id="LJZR01000004">
    <property type="protein sequence ID" value="KPQ36711.1"/>
    <property type="molecule type" value="Genomic_DNA"/>
</dbReference>
<evidence type="ECO:0000256" key="5">
    <source>
        <dbReference type="ARBA" id="ARBA00022989"/>
    </source>
</evidence>
<dbReference type="CDD" id="cd06261">
    <property type="entry name" value="TM_PBP2"/>
    <property type="match status" value="1"/>
</dbReference>
<keyword evidence="4 7" id="KW-0812">Transmembrane</keyword>
<comment type="subcellular location">
    <subcellularLocation>
        <location evidence="1 7">Cell membrane</location>
        <topology evidence="1 7">Multi-pass membrane protein</topology>
    </subcellularLocation>
</comment>
<dbReference type="Proteomes" id="UP000050465">
    <property type="component" value="Unassembled WGS sequence"/>
</dbReference>
<feature type="transmembrane region" description="Helical" evidence="7">
    <location>
        <begin position="44"/>
        <end position="64"/>
    </location>
</feature>
<feature type="compositionally biased region" description="Low complexity" evidence="8">
    <location>
        <begin position="11"/>
        <end position="30"/>
    </location>
</feature>
<evidence type="ECO:0000256" key="2">
    <source>
        <dbReference type="ARBA" id="ARBA00022448"/>
    </source>
</evidence>
<gene>
    <name evidence="10" type="ORF">HLUCCA11_04295</name>
</gene>
<accession>A0A0P7YZD4</accession>
<name>A0A0P7YZD4_9CYAN</name>
<feature type="region of interest" description="Disordered" evidence="8">
    <location>
        <begin position="11"/>
        <end position="35"/>
    </location>
</feature>
<dbReference type="PROSITE" id="PS50928">
    <property type="entry name" value="ABC_TM1"/>
    <property type="match status" value="1"/>
</dbReference>